<dbReference type="KEGG" id="acru:HHL28_16570"/>
<evidence type="ECO:0000256" key="3">
    <source>
        <dbReference type="ARBA" id="ARBA00022722"/>
    </source>
</evidence>
<name>A0A858RCZ7_9PROT</name>
<dbReference type="InterPro" id="IPR023091">
    <property type="entry name" value="MetalPrtase_cat_dom_sf_prd"/>
</dbReference>
<keyword evidence="7" id="KW-0862">Zinc</keyword>
<dbReference type="Pfam" id="PF02130">
    <property type="entry name" value="YbeY"/>
    <property type="match status" value="1"/>
</dbReference>
<keyword evidence="5" id="KW-0255">Endonuclease</keyword>
<dbReference type="InterPro" id="IPR020549">
    <property type="entry name" value="YbeY_CS"/>
</dbReference>
<dbReference type="InterPro" id="IPR002036">
    <property type="entry name" value="YbeY"/>
</dbReference>
<gene>
    <name evidence="8" type="primary">ybeY</name>
    <name evidence="8" type="ORF">HHL28_16570</name>
</gene>
<evidence type="ECO:0000256" key="2">
    <source>
        <dbReference type="ARBA" id="ARBA00010875"/>
    </source>
</evidence>
<organism evidence="8 9">
    <name type="scientific">Aerophototrophica crusticola</name>
    <dbReference type="NCBI Taxonomy" id="1709002"/>
    <lineage>
        <taxon>Bacteria</taxon>
        <taxon>Pseudomonadati</taxon>
        <taxon>Pseudomonadota</taxon>
        <taxon>Alphaproteobacteria</taxon>
        <taxon>Rhodospirillales</taxon>
        <taxon>Rhodospirillaceae</taxon>
        <taxon>Aerophototrophica</taxon>
    </lineage>
</organism>
<sequence>MVGDVILAFETVRREATEQGKPLADHFTHLVIHGVLHLLGYDHIEDDGAEAMERLETRILAGVGIADPYAWHDHPSAAGGCPGAAPRTIPGTRTLAVRTLPTRTDDGRP</sequence>
<dbReference type="Gene3D" id="3.40.390.30">
    <property type="entry name" value="Metalloproteases ('zincins'), catalytic domain"/>
    <property type="match status" value="1"/>
</dbReference>
<dbReference type="PANTHER" id="PTHR46986">
    <property type="entry name" value="ENDORIBONUCLEASE YBEY, CHLOROPLASTIC"/>
    <property type="match status" value="1"/>
</dbReference>
<keyword evidence="4" id="KW-0479">Metal-binding</keyword>
<dbReference type="GO" id="GO:0006364">
    <property type="term" value="P:rRNA processing"/>
    <property type="evidence" value="ECO:0007669"/>
    <property type="project" value="InterPro"/>
</dbReference>
<comment type="similarity">
    <text evidence="2">Belongs to the endoribonuclease YbeY family.</text>
</comment>
<comment type="cofactor">
    <cofactor evidence="1">
        <name>Zn(2+)</name>
        <dbReference type="ChEBI" id="CHEBI:29105"/>
    </cofactor>
</comment>
<proteinExistence type="inferred from homology"/>
<dbReference type="NCBIfam" id="TIGR00043">
    <property type="entry name" value="rRNA maturation RNase YbeY"/>
    <property type="match status" value="1"/>
</dbReference>
<keyword evidence="9" id="KW-1185">Reference proteome</keyword>
<evidence type="ECO:0000256" key="5">
    <source>
        <dbReference type="ARBA" id="ARBA00022759"/>
    </source>
</evidence>
<keyword evidence="6" id="KW-0378">Hydrolase</keyword>
<dbReference type="GO" id="GO:0004222">
    <property type="term" value="F:metalloendopeptidase activity"/>
    <property type="evidence" value="ECO:0007669"/>
    <property type="project" value="InterPro"/>
</dbReference>
<accession>A0A858RCZ7</accession>
<dbReference type="SUPFAM" id="SSF55486">
    <property type="entry name" value="Metalloproteases ('zincins'), catalytic domain"/>
    <property type="match status" value="1"/>
</dbReference>
<dbReference type="PROSITE" id="PS01306">
    <property type="entry name" value="UPF0054"/>
    <property type="match status" value="1"/>
</dbReference>
<evidence type="ECO:0000256" key="1">
    <source>
        <dbReference type="ARBA" id="ARBA00001947"/>
    </source>
</evidence>
<dbReference type="AlphaFoldDB" id="A0A858RCZ7"/>
<keyword evidence="3" id="KW-0540">Nuclease</keyword>
<evidence type="ECO:0000256" key="7">
    <source>
        <dbReference type="ARBA" id="ARBA00022833"/>
    </source>
</evidence>
<dbReference type="GO" id="GO:0004519">
    <property type="term" value="F:endonuclease activity"/>
    <property type="evidence" value="ECO:0007669"/>
    <property type="project" value="UniProtKB-KW"/>
</dbReference>
<dbReference type="Proteomes" id="UP000501891">
    <property type="component" value="Chromosome"/>
</dbReference>
<evidence type="ECO:0000256" key="4">
    <source>
        <dbReference type="ARBA" id="ARBA00022723"/>
    </source>
</evidence>
<evidence type="ECO:0000313" key="9">
    <source>
        <dbReference type="Proteomes" id="UP000501891"/>
    </source>
</evidence>
<protein>
    <submittedName>
        <fullName evidence="8">rRNA maturation RNase YbeY</fullName>
    </submittedName>
</protein>
<evidence type="ECO:0000313" key="8">
    <source>
        <dbReference type="EMBL" id="QJE74943.1"/>
    </source>
</evidence>
<dbReference type="GO" id="GO:0046872">
    <property type="term" value="F:metal ion binding"/>
    <property type="evidence" value="ECO:0007669"/>
    <property type="project" value="UniProtKB-KW"/>
</dbReference>
<dbReference type="EMBL" id="CP051775">
    <property type="protein sequence ID" value="QJE74943.1"/>
    <property type="molecule type" value="Genomic_DNA"/>
</dbReference>
<reference evidence="8" key="1">
    <citation type="submission" date="2020-04" db="EMBL/GenBank/DDBJ databases">
        <title>A desert anoxygenic phototrophic bacterium fixes CO2 using RubisCO under aerobic conditions.</title>
        <authorList>
            <person name="Tang K."/>
        </authorList>
    </citation>
    <scope>NUCLEOTIDE SEQUENCE [LARGE SCALE GENOMIC DNA]</scope>
    <source>
        <strain evidence="8">MIMtkB3</strain>
    </source>
</reference>
<evidence type="ECO:0000256" key="6">
    <source>
        <dbReference type="ARBA" id="ARBA00022801"/>
    </source>
</evidence>
<dbReference type="PANTHER" id="PTHR46986:SF1">
    <property type="entry name" value="ENDORIBONUCLEASE YBEY, CHLOROPLASTIC"/>
    <property type="match status" value="1"/>
</dbReference>